<organism evidence="7 8">
    <name type="scientific">Dongia mobilis</name>
    <dbReference type="NCBI Taxonomy" id="578943"/>
    <lineage>
        <taxon>Bacteria</taxon>
        <taxon>Pseudomonadati</taxon>
        <taxon>Pseudomonadota</taxon>
        <taxon>Alphaproteobacteria</taxon>
        <taxon>Rhodospirillales</taxon>
        <taxon>Dongiaceae</taxon>
        <taxon>Dongia</taxon>
    </lineage>
</organism>
<dbReference type="InterPro" id="IPR036259">
    <property type="entry name" value="MFS_trans_sf"/>
</dbReference>
<evidence type="ECO:0000256" key="3">
    <source>
        <dbReference type="ARBA" id="ARBA00022989"/>
    </source>
</evidence>
<dbReference type="Pfam" id="PF07690">
    <property type="entry name" value="MFS_1"/>
    <property type="match status" value="1"/>
</dbReference>
<feature type="transmembrane region" description="Helical" evidence="5">
    <location>
        <begin position="179"/>
        <end position="200"/>
    </location>
</feature>
<feature type="transmembrane region" description="Helical" evidence="5">
    <location>
        <begin position="310"/>
        <end position="330"/>
    </location>
</feature>
<evidence type="ECO:0000313" key="7">
    <source>
        <dbReference type="EMBL" id="TDQ84461.1"/>
    </source>
</evidence>
<dbReference type="SUPFAM" id="SSF103473">
    <property type="entry name" value="MFS general substrate transporter"/>
    <property type="match status" value="1"/>
</dbReference>
<dbReference type="Proteomes" id="UP000295783">
    <property type="component" value="Unassembled WGS sequence"/>
</dbReference>
<evidence type="ECO:0000256" key="4">
    <source>
        <dbReference type="ARBA" id="ARBA00023136"/>
    </source>
</evidence>
<dbReference type="RefSeq" id="WP_133612487.1">
    <property type="nucleotide sequence ID" value="NZ_SNYW01000006.1"/>
</dbReference>
<dbReference type="PANTHER" id="PTHR23501">
    <property type="entry name" value="MAJOR FACILITATOR SUPERFAMILY"/>
    <property type="match status" value="1"/>
</dbReference>
<dbReference type="AlphaFoldDB" id="A0A4V6PXK4"/>
<evidence type="ECO:0000313" key="8">
    <source>
        <dbReference type="Proteomes" id="UP000295783"/>
    </source>
</evidence>
<dbReference type="InterPro" id="IPR020846">
    <property type="entry name" value="MFS_dom"/>
</dbReference>
<name>A0A4V6PXK4_9PROT</name>
<feature type="domain" description="Major facilitator superfamily (MFS) profile" evidence="6">
    <location>
        <begin position="25"/>
        <end position="468"/>
    </location>
</feature>
<keyword evidence="4 5" id="KW-0472">Membrane</keyword>
<keyword evidence="8" id="KW-1185">Reference proteome</keyword>
<feature type="transmembrane region" description="Helical" evidence="5">
    <location>
        <begin position="59"/>
        <end position="79"/>
    </location>
</feature>
<feature type="transmembrane region" description="Helical" evidence="5">
    <location>
        <begin position="411"/>
        <end position="429"/>
    </location>
</feature>
<feature type="transmembrane region" description="Helical" evidence="5">
    <location>
        <begin position="337"/>
        <end position="359"/>
    </location>
</feature>
<keyword evidence="3 5" id="KW-1133">Transmembrane helix</keyword>
<dbReference type="OrthoDB" id="9807274at2"/>
<dbReference type="PANTHER" id="PTHR23501:SF154">
    <property type="entry name" value="MULTIDRUG-EFFLUX TRANSPORTER RV1634-RELATED"/>
    <property type="match status" value="1"/>
</dbReference>
<dbReference type="GO" id="GO:0005886">
    <property type="term" value="C:plasma membrane"/>
    <property type="evidence" value="ECO:0007669"/>
    <property type="project" value="TreeGrafter"/>
</dbReference>
<dbReference type="Gene3D" id="1.20.1720.10">
    <property type="entry name" value="Multidrug resistance protein D"/>
    <property type="match status" value="1"/>
</dbReference>
<keyword evidence="2 5" id="KW-0812">Transmembrane</keyword>
<feature type="transmembrane region" description="Helical" evidence="5">
    <location>
        <begin position="148"/>
        <end position="167"/>
    </location>
</feature>
<accession>A0A4V6PXK4</accession>
<evidence type="ECO:0000256" key="2">
    <source>
        <dbReference type="ARBA" id="ARBA00022692"/>
    </source>
</evidence>
<feature type="transmembrane region" description="Helical" evidence="5">
    <location>
        <begin position="365"/>
        <end position="390"/>
    </location>
</feature>
<feature type="transmembrane region" description="Helical" evidence="5">
    <location>
        <begin position="91"/>
        <end position="109"/>
    </location>
</feature>
<comment type="subcellular location">
    <subcellularLocation>
        <location evidence="1">Membrane</location>
        <topology evidence="1">Multi-pass membrane protein</topology>
    </subcellularLocation>
</comment>
<feature type="transmembrane region" description="Helical" evidence="5">
    <location>
        <begin position="441"/>
        <end position="467"/>
    </location>
</feature>
<proteinExistence type="predicted"/>
<dbReference type="Gene3D" id="1.20.1250.20">
    <property type="entry name" value="MFS general substrate transporter like domains"/>
    <property type="match status" value="1"/>
</dbReference>
<reference evidence="7 8" key="1">
    <citation type="submission" date="2019-03" db="EMBL/GenBank/DDBJ databases">
        <title>Genomic Encyclopedia of Type Strains, Phase III (KMG-III): the genomes of soil and plant-associated and newly described type strains.</title>
        <authorList>
            <person name="Whitman W."/>
        </authorList>
    </citation>
    <scope>NUCLEOTIDE SEQUENCE [LARGE SCALE GENOMIC DNA]</scope>
    <source>
        <strain evidence="7 8">CGMCC 1.7660</strain>
    </source>
</reference>
<feature type="transmembrane region" description="Helical" evidence="5">
    <location>
        <begin position="235"/>
        <end position="255"/>
    </location>
</feature>
<protein>
    <submittedName>
        <fullName evidence="7">Putative MFS family arabinose efflux permease</fullName>
    </submittedName>
</protein>
<feature type="transmembrane region" description="Helical" evidence="5">
    <location>
        <begin position="24"/>
        <end position="47"/>
    </location>
</feature>
<sequence>MTSPGDSSAAAVPWRSLFTGGRGLYVVMLNLGIGLHALDVFVVSTIMPDVVRDLGRAHFYAWSTMLYMVASIIGAAATAPLRRARGGRQSYCIGAVLFLLGSAACAASPDMALFILSRAIQGFGGGVVLARSMTMVGELFPENMKKPVLALVSSTWGIAALIGPALGGTFAELGFWRGAFWFNLPFILLFLGAALLRLPADKPERPAVFGFPYRRMALLTAGVMCVGIASEGGSALGRGGLILVAILLLYGTFLLDRRGENRIFPSNPLSPSTTTGSAYWAMFLASITHTVIGVFLPLALQVLKGMTPIVAGYMMAVLAIGWTSASLVTARWHGRAMYVAMIGGLLLCVLGLVALALGINSQPAWLLTVYNAVVGVGLGASNLHIVAAAMRHAAPGEESITASSIPTIRSLGIAFGAAAAGAIANAAGLTDDLLAADVAGAIGWVLGVGALAPFCGFLFVLRFAALLRQKNRP</sequence>
<dbReference type="InterPro" id="IPR011701">
    <property type="entry name" value="MFS"/>
</dbReference>
<dbReference type="PROSITE" id="PS50850">
    <property type="entry name" value="MFS"/>
    <property type="match status" value="1"/>
</dbReference>
<dbReference type="EMBL" id="SNYW01000006">
    <property type="protein sequence ID" value="TDQ84461.1"/>
    <property type="molecule type" value="Genomic_DNA"/>
</dbReference>
<comment type="caution">
    <text evidence="7">The sequence shown here is derived from an EMBL/GenBank/DDBJ whole genome shotgun (WGS) entry which is preliminary data.</text>
</comment>
<evidence type="ECO:0000259" key="6">
    <source>
        <dbReference type="PROSITE" id="PS50850"/>
    </source>
</evidence>
<evidence type="ECO:0000256" key="1">
    <source>
        <dbReference type="ARBA" id="ARBA00004141"/>
    </source>
</evidence>
<dbReference type="GO" id="GO:0022857">
    <property type="term" value="F:transmembrane transporter activity"/>
    <property type="evidence" value="ECO:0007669"/>
    <property type="project" value="InterPro"/>
</dbReference>
<gene>
    <name evidence="7" type="ORF">A8950_1017</name>
</gene>
<feature type="transmembrane region" description="Helical" evidence="5">
    <location>
        <begin position="276"/>
        <end position="298"/>
    </location>
</feature>
<evidence type="ECO:0000256" key="5">
    <source>
        <dbReference type="SAM" id="Phobius"/>
    </source>
</evidence>